<evidence type="ECO:0000313" key="2">
    <source>
        <dbReference type="EMBL" id="CAK8687295.1"/>
    </source>
</evidence>
<organism evidence="2 3">
    <name type="scientific">Clavelina lepadiformis</name>
    <name type="common">Light-bulb sea squirt</name>
    <name type="synonym">Ascidia lepadiformis</name>
    <dbReference type="NCBI Taxonomy" id="159417"/>
    <lineage>
        <taxon>Eukaryota</taxon>
        <taxon>Metazoa</taxon>
        <taxon>Chordata</taxon>
        <taxon>Tunicata</taxon>
        <taxon>Ascidiacea</taxon>
        <taxon>Aplousobranchia</taxon>
        <taxon>Clavelinidae</taxon>
        <taxon>Clavelina</taxon>
    </lineage>
</organism>
<accession>A0ABP0G6T0</accession>
<evidence type="ECO:0000313" key="3">
    <source>
        <dbReference type="Proteomes" id="UP001642483"/>
    </source>
</evidence>
<evidence type="ECO:0000256" key="1">
    <source>
        <dbReference type="SAM" id="SignalP"/>
    </source>
</evidence>
<dbReference type="EMBL" id="CAWYQH010000104">
    <property type="protein sequence ID" value="CAK8687295.1"/>
    <property type="molecule type" value="Genomic_DNA"/>
</dbReference>
<sequence>MSAKMSILIVSLFLGSGIPAATRRLGDSGGKEIAPKSAGNELISVVHGDALGYSPETSLFPLSTRVRLDIRRKRDCP</sequence>
<keyword evidence="3" id="KW-1185">Reference proteome</keyword>
<proteinExistence type="predicted"/>
<gene>
    <name evidence="2" type="ORF">CVLEPA_LOCUS19371</name>
</gene>
<reference evidence="2 3" key="1">
    <citation type="submission" date="2024-02" db="EMBL/GenBank/DDBJ databases">
        <authorList>
            <person name="Daric V."/>
            <person name="Darras S."/>
        </authorList>
    </citation>
    <scope>NUCLEOTIDE SEQUENCE [LARGE SCALE GENOMIC DNA]</scope>
</reference>
<dbReference type="Proteomes" id="UP001642483">
    <property type="component" value="Unassembled WGS sequence"/>
</dbReference>
<feature type="chain" id="PRO_5046533909" evidence="1">
    <location>
        <begin position="23"/>
        <end position="77"/>
    </location>
</feature>
<keyword evidence="1" id="KW-0732">Signal</keyword>
<name>A0ABP0G6T0_CLALP</name>
<protein>
    <submittedName>
        <fullName evidence="2">Uncharacterized protein</fullName>
    </submittedName>
</protein>
<comment type="caution">
    <text evidence="2">The sequence shown here is derived from an EMBL/GenBank/DDBJ whole genome shotgun (WGS) entry which is preliminary data.</text>
</comment>
<feature type="signal peptide" evidence="1">
    <location>
        <begin position="1"/>
        <end position="22"/>
    </location>
</feature>